<evidence type="ECO:0000313" key="3">
    <source>
        <dbReference type="EMBL" id="KAF2404530.1"/>
    </source>
</evidence>
<protein>
    <submittedName>
        <fullName evidence="3">Uncharacterized protein</fullName>
    </submittedName>
</protein>
<keyword evidence="4" id="KW-1185">Reference proteome</keyword>
<dbReference type="OrthoDB" id="3501153at2759"/>
<evidence type="ECO:0000313" key="4">
    <source>
        <dbReference type="Proteomes" id="UP000799640"/>
    </source>
</evidence>
<organism evidence="3 4">
    <name type="scientific">Trichodelitschia bisporula</name>
    <dbReference type="NCBI Taxonomy" id="703511"/>
    <lineage>
        <taxon>Eukaryota</taxon>
        <taxon>Fungi</taxon>
        <taxon>Dikarya</taxon>
        <taxon>Ascomycota</taxon>
        <taxon>Pezizomycotina</taxon>
        <taxon>Dothideomycetes</taxon>
        <taxon>Dothideomycetes incertae sedis</taxon>
        <taxon>Phaeotrichales</taxon>
        <taxon>Phaeotrichaceae</taxon>
        <taxon>Trichodelitschia</taxon>
    </lineage>
</organism>
<dbReference type="AlphaFoldDB" id="A0A6G1I8B2"/>
<dbReference type="PANTHER" id="PTHR35896:SF3">
    <property type="entry name" value="MAJOR FACILITATOR SUPERFAMILY TRANSPORTER"/>
    <property type="match status" value="1"/>
</dbReference>
<keyword evidence="2" id="KW-0472">Membrane</keyword>
<sequence>MYPKTQPYTPYHDTTDEEASVHGEDAAFLEKPGNGKKALPPSRVVRVARTVFSLATLTCFLSAVTAATVLTLFIQSQHHWGIATSMLQFRNPAANDLASYTALQSYHCGSTPAEARALGCVFDVMSFAWTPPACYDQSVSAAVIEAQGPWVFYLDHNATQPIPDSLEALSSEVVVWTEHSYHVAHCLYAWERIHRAYLSVEKLLPAEVGNVNHTLHCVGLLNGEQSEKKTVNAIAYMVFDSCVDLN</sequence>
<feature type="region of interest" description="Disordered" evidence="1">
    <location>
        <begin position="1"/>
        <end position="20"/>
    </location>
</feature>
<dbReference type="Proteomes" id="UP000799640">
    <property type="component" value="Unassembled WGS sequence"/>
</dbReference>
<accession>A0A6G1I8B2</accession>
<dbReference type="PANTHER" id="PTHR35896">
    <property type="entry name" value="IG-LIKE DOMAIN-CONTAINING PROTEIN"/>
    <property type="match status" value="1"/>
</dbReference>
<name>A0A6G1I8B2_9PEZI</name>
<dbReference type="InterPro" id="IPR053008">
    <property type="entry name" value="Phomopsin_biosynth_assoc"/>
</dbReference>
<evidence type="ECO:0000256" key="2">
    <source>
        <dbReference type="SAM" id="Phobius"/>
    </source>
</evidence>
<proteinExistence type="predicted"/>
<evidence type="ECO:0000256" key="1">
    <source>
        <dbReference type="SAM" id="MobiDB-lite"/>
    </source>
</evidence>
<gene>
    <name evidence="3" type="ORF">EJ06DRAFT_526608</name>
</gene>
<dbReference type="EMBL" id="ML996688">
    <property type="protein sequence ID" value="KAF2404530.1"/>
    <property type="molecule type" value="Genomic_DNA"/>
</dbReference>
<reference evidence="3" key="1">
    <citation type="journal article" date="2020" name="Stud. Mycol.">
        <title>101 Dothideomycetes genomes: a test case for predicting lifestyles and emergence of pathogens.</title>
        <authorList>
            <person name="Haridas S."/>
            <person name="Albert R."/>
            <person name="Binder M."/>
            <person name="Bloem J."/>
            <person name="Labutti K."/>
            <person name="Salamov A."/>
            <person name="Andreopoulos B."/>
            <person name="Baker S."/>
            <person name="Barry K."/>
            <person name="Bills G."/>
            <person name="Bluhm B."/>
            <person name="Cannon C."/>
            <person name="Castanera R."/>
            <person name="Culley D."/>
            <person name="Daum C."/>
            <person name="Ezra D."/>
            <person name="Gonzalez J."/>
            <person name="Henrissat B."/>
            <person name="Kuo A."/>
            <person name="Liang C."/>
            <person name="Lipzen A."/>
            <person name="Lutzoni F."/>
            <person name="Magnuson J."/>
            <person name="Mondo S."/>
            <person name="Nolan M."/>
            <person name="Ohm R."/>
            <person name="Pangilinan J."/>
            <person name="Park H.-J."/>
            <person name="Ramirez L."/>
            <person name="Alfaro M."/>
            <person name="Sun H."/>
            <person name="Tritt A."/>
            <person name="Yoshinaga Y."/>
            <person name="Zwiers L.-H."/>
            <person name="Turgeon B."/>
            <person name="Goodwin S."/>
            <person name="Spatafora J."/>
            <person name="Crous P."/>
            <person name="Grigoriev I."/>
        </authorList>
    </citation>
    <scope>NUCLEOTIDE SEQUENCE</scope>
    <source>
        <strain evidence="3">CBS 262.69</strain>
    </source>
</reference>
<keyword evidence="2" id="KW-0812">Transmembrane</keyword>
<feature type="transmembrane region" description="Helical" evidence="2">
    <location>
        <begin position="51"/>
        <end position="74"/>
    </location>
</feature>
<keyword evidence="2" id="KW-1133">Transmembrane helix</keyword>